<dbReference type="SUPFAM" id="SSF49899">
    <property type="entry name" value="Concanavalin A-like lectins/glucanases"/>
    <property type="match status" value="2"/>
</dbReference>
<accession>A0A182FLW6</accession>
<dbReference type="InterPro" id="IPR001079">
    <property type="entry name" value="Galectin_CRD"/>
</dbReference>
<dbReference type="VEuPathDB" id="VectorBase:AALB20_029402"/>
<keyword evidence="3" id="KW-1185">Reference proteome</keyword>
<dbReference type="EnsemblMetazoa" id="AALB007525-RA">
    <property type="protein sequence ID" value="AALB007525-PA"/>
    <property type="gene ID" value="AALB007525"/>
</dbReference>
<dbReference type="AlphaFoldDB" id="A0A182FLW6"/>
<dbReference type="SMART" id="SM00276">
    <property type="entry name" value="GLECT"/>
    <property type="match status" value="2"/>
</dbReference>
<protein>
    <submittedName>
        <fullName evidence="2">Galectin</fullName>
    </submittedName>
</protein>
<dbReference type="PANTHER" id="PTHR11346:SF176">
    <property type="entry name" value="32 KDA BETA-GALACTOSIDE-BINDING LECTIN LEC-3"/>
    <property type="match status" value="1"/>
</dbReference>
<dbReference type="SMART" id="SM00908">
    <property type="entry name" value="Gal-bind_lectin"/>
    <property type="match status" value="2"/>
</dbReference>
<reference evidence="2 3" key="1">
    <citation type="journal article" date="2017" name="G3 (Bethesda)">
        <title>The Physical Genome Mapping of Anopheles albimanus Corrected Scaffold Misassemblies and Identified Interarm Rearrangements in Genus Anopheles.</title>
        <authorList>
            <person name="Artemov G.N."/>
            <person name="Peery A.N."/>
            <person name="Jiang X."/>
            <person name="Tu Z."/>
            <person name="Stegniy V.N."/>
            <person name="Sharakhova M.V."/>
            <person name="Sharakhov I.V."/>
        </authorList>
    </citation>
    <scope>NUCLEOTIDE SEQUENCE [LARGE SCALE GENOMIC DNA]</scope>
    <source>
        <strain evidence="2 3">ALBI9_A</strain>
    </source>
</reference>
<dbReference type="PROSITE" id="PS51304">
    <property type="entry name" value="GALECTIN"/>
    <property type="match status" value="2"/>
</dbReference>
<dbReference type="VEuPathDB" id="VectorBase:AALB007525"/>
<dbReference type="VEuPathDB" id="VectorBase:AALB20_034155"/>
<dbReference type="Proteomes" id="UP000069272">
    <property type="component" value="Chromosome 3R"/>
</dbReference>
<keyword evidence="1" id="KW-0430">Lectin</keyword>
<proteinExistence type="predicted"/>
<sequence>MSQLPVFNPPTPFLAHLPAGLGIYRKVTIRGKMKDDQFNINLQTGPNTNPRDDTALHISIRPRDGVIIRNSIQFRNWGIEERFGGCPVQKKQYFDVTITVKPDSYGIAVNGAHYCDFNHRMPYASHGFNVTSFQPGMQCEDLPCLGALLGGMQIGKRIIIQGTVTDNRFNINLQLGPEVSPRDDTALHLSIRPSEGTIVRNSLVSQSWQEEERFGDCPISVGQPFTLEIRAEEFNFVIFINDEWYCSFQHRQPVEMVNFIHLGTGATIDSVTESF</sequence>
<dbReference type="InterPro" id="IPR013320">
    <property type="entry name" value="ConA-like_dom_sf"/>
</dbReference>
<dbReference type="FunFam" id="2.60.120.200:FF:000256">
    <property type="entry name" value="Galectin"/>
    <property type="match status" value="1"/>
</dbReference>
<dbReference type="CDD" id="cd00070">
    <property type="entry name" value="GLECT"/>
    <property type="match status" value="2"/>
</dbReference>
<evidence type="ECO:0000313" key="2">
    <source>
        <dbReference type="EnsemblMetazoa" id="AALB007525-PA"/>
    </source>
</evidence>
<dbReference type="GO" id="GO:0030246">
    <property type="term" value="F:carbohydrate binding"/>
    <property type="evidence" value="ECO:0007669"/>
    <property type="project" value="UniProtKB-UniRule"/>
</dbReference>
<dbReference type="InterPro" id="IPR044156">
    <property type="entry name" value="Galectin-like"/>
</dbReference>
<dbReference type="STRING" id="7167.A0A182FLW6"/>
<name>A0A182FLW6_ANOAL</name>
<dbReference type="PANTHER" id="PTHR11346">
    <property type="entry name" value="GALECTIN"/>
    <property type="match status" value="1"/>
</dbReference>
<organism evidence="2 3">
    <name type="scientific">Anopheles albimanus</name>
    <name type="common">New world malaria mosquito</name>
    <dbReference type="NCBI Taxonomy" id="7167"/>
    <lineage>
        <taxon>Eukaryota</taxon>
        <taxon>Metazoa</taxon>
        <taxon>Ecdysozoa</taxon>
        <taxon>Arthropoda</taxon>
        <taxon>Hexapoda</taxon>
        <taxon>Insecta</taxon>
        <taxon>Pterygota</taxon>
        <taxon>Neoptera</taxon>
        <taxon>Endopterygota</taxon>
        <taxon>Diptera</taxon>
        <taxon>Nematocera</taxon>
        <taxon>Culicoidea</taxon>
        <taxon>Culicidae</taxon>
        <taxon>Anophelinae</taxon>
        <taxon>Anopheles</taxon>
    </lineage>
</organism>
<dbReference type="Gene3D" id="2.60.120.200">
    <property type="match status" value="2"/>
</dbReference>
<dbReference type="GO" id="GO:0016936">
    <property type="term" value="F:galactoside binding"/>
    <property type="evidence" value="ECO:0007669"/>
    <property type="project" value="TreeGrafter"/>
</dbReference>
<evidence type="ECO:0000313" key="3">
    <source>
        <dbReference type="Proteomes" id="UP000069272"/>
    </source>
</evidence>
<dbReference type="Pfam" id="PF00337">
    <property type="entry name" value="Gal-bind_lectin"/>
    <property type="match status" value="2"/>
</dbReference>
<evidence type="ECO:0000256" key="1">
    <source>
        <dbReference type="ARBA" id="ARBA00022734"/>
    </source>
</evidence>
<reference evidence="2" key="2">
    <citation type="submission" date="2022-08" db="UniProtKB">
        <authorList>
            <consortium name="EnsemblMetazoa"/>
        </authorList>
    </citation>
    <scope>IDENTIFICATION</scope>
    <source>
        <strain evidence="2">STECLA/ALBI9_A</strain>
    </source>
</reference>